<dbReference type="PANTHER" id="PTHR12441:SF10">
    <property type="entry name" value="ATP SYNTHASE-COUPLING FACTOR 6, MITOCHONDRIAL"/>
    <property type="match status" value="1"/>
</dbReference>
<reference evidence="12" key="1">
    <citation type="submission" date="2012-12" db="EMBL/GenBank/DDBJ databases">
        <authorList>
            <person name="Hellsten U."/>
            <person name="Grimwood J."/>
            <person name="Chapman J.A."/>
            <person name="Shapiro H."/>
            <person name="Aerts A."/>
            <person name="Otillar R.P."/>
            <person name="Terry A.Y."/>
            <person name="Boore J.L."/>
            <person name="Simakov O."/>
            <person name="Marletaz F."/>
            <person name="Cho S.-J."/>
            <person name="Edsinger-Gonzales E."/>
            <person name="Havlak P."/>
            <person name="Kuo D.-H."/>
            <person name="Larsson T."/>
            <person name="Lv J."/>
            <person name="Arendt D."/>
            <person name="Savage R."/>
            <person name="Osoegawa K."/>
            <person name="de Jong P."/>
            <person name="Lindberg D.R."/>
            <person name="Seaver E.C."/>
            <person name="Weisblat D.A."/>
            <person name="Putnam N.H."/>
            <person name="Grigoriev I.V."/>
            <person name="Rokhsar D.S."/>
        </authorList>
    </citation>
    <scope>NUCLEOTIDE SEQUENCE</scope>
    <source>
        <strain evidence="12">I ESC-2004</strain>
    </source>
</reference>
<dbReference type="Pfam" id="PF05511">
    <property type="entry name" value="ATP-synt_F6"/>
    <property type="match status" value="1"/>
</dbReference>
<dbReference type="OMA" id="MTKFPTF"/>
<evidence type="ECO:0000313" key="10">
    <source>
        <dbReference type="EMBL" id="ELT97932.1"/>
    </source>
</evidence>
<keyword evidence="6" id="KW-0999">Mitochondrion inner membrane</keyword>
<keyword evidence="3" id="KW-0813">Transport</keyword>
<dbReference type="GO" id="GO:0015986">
    <property type="term" value="P:proton motive force-driven ATP synthesis"/>
    <property type="evidence" value="ECO:0007669"/>
    <property type="project" value="InterPro"/>
</dbReference>
<keyword evidence="9" id="KW-0472">Membrane</keyword>
<dbReference type="Proteomes" id="UP000014760">
    <property type="component" value="Unassembled WGS sequence"/>
</dbReference>
<comment type="subcellular location">
    <subcellularLocation>
        <location evidence="1">Mitochondrion inner membrane</location>
    </subcellularLocation>
</comment>
<dbReference type="GO" id="GO:0005743">
    <property type="term" value="C:mitochondrial inner membrane"/>
    <property type="evidence" value="ECO:0007669"/>
    <property type="project" value="UniProtKB-SubCell"/>
</dbReference>
<dbReference type="PANTHER" id="PTHR12441">
    <property type="entry name" value="ATP SYNTHASE COUPLING FACTOR 6, MITOCHONDRIAL"/>
    <property type="match status" value="1"/>
</dbReference>
<evidence type="ECO:0000256" key="1">
    <source>
        <dbReference type="ARBA" id="ARBA00004273"/>
    </source>
</evidence>
<evidence type="ECO:0000256" key="4">
    <source>
        <dbReference type="ARBA" id="ARBA00022547"/>
    </source>
</evidence>
<protein>
    <submittedName>
        <fullName evidence="10 11">Uncharacterized protein</fullName>
    </submittedName>
</protein>
<keyword evidence="5" id="KW-0375">Hydrogen ion transport</keyword>
<reference evidence="10 12" key="2">
    <citation type="journal article" date="2013" name="Nature">
        <title>Insights into bilaterian evolution from three spiralian genomes.</title>
        <authorList>
            <person name="Simakov O."/>
            <person name="Marletaz F."/>
            <person name="Cho S.J."/>
            <person name="Edsinger-Gonzales E."/>
            <person name="Havlak P."/>
            <person name="Hellsten U."/>
            <person name="Kuo D.H."/>
            <person name="Larsson T."/>
            <person name="Lv J."/>
            <person name="Arendt D."/>
            <person name="Savage R."/>
            <person name="Osoegawa K."/>
            <person name="de Jong P."/>
            <person name="Grimwood J."/>
            <person name="Chapman J.A."/>
            <person name="Shapiro H."/>
            <person name="Aerts A."/>
            <person name="Otillar R.P."/>
            <person name="Terry A.Y."/>
            <person name="Boore J.L."/>
            <person name="Grigoriev I.V."/>
            <person name="Lindberg D.R."/>
            <person name="Seaver E.C."/>
            <person name="Weisblat D.A."/>
            <person name="Putnam N.H."/>
            <person name="Rokhsar D.S."/>
        </authorList>
    </citation>
    <scope>NUCLEOTIDE SEQUENCE</scope>
    <source>
        <strain evidence="10 12">I ESC-2004</strain>
    </source>
</reference>
<dbReference type="InterPro" id="IPR008387">
    <property type="entry name" value="ATP_synth_f6_mt"/>
</dbReference>
<dbReference type="HOGENOM" id="CLU_145649_0_0_1"/>
<dbReference type="FunFam" id="1.10.246.110:FF:000001">
    <property type="entry name" value="ATP synthase-coupling factor 6, mitochondrial"/>
    <property type="match status" value="1"/>
</dbReference>
<dbReference type="AlphaFoldDB" id="R7TWG4"/>
<dbReference type="GO" id="GO:0015078">
    <property type="term" value="F:proton transmembrane transporter activity"/>
    <property type="evidence" value="ECO:0007669"/>
    <property type="project" value="InterPro"/>
</dbReference>
<dbReference type="EnsemblMetazoa" id="CapteT155251">
    <property type="protein sequence ID" value="CapteP155251"/>
    <property type="gene ID" value="CapteG155251"/>
</dbReference>
<reference evidence="11" key="3">
    <citation type="submission" date="2015-06" db="UniProtKB">
        <authorList>
            <consortium name="EnsemblMetazoa"/>
        </authorList>
    </citation>
    <scope>IDENTIFICATION</scope>
</reference>
<dbReference type="OrthoDB" id="8902296at2759"/>
<dbReference type="GO" id="GO:0045259">
    <property type="term" value="C:proton-transporting ATP synthase complex"/>
    <property type="evidence" value="ECO:0007669"/>
    <property type="project" value="UniProtKB-KW"/>
</dbReference>
<evidence type="ECO:0000256" key="9">
    <source>
        <dbReference type="ARBA" id="ARBA00023136"/>
    </source>
</evidence>
<keyword evidence="4" id="KW-0138">CF(0)</keyword>
<comment type="similarity">
    <text evidence="2">Belongs to the eukaryotic ATPase subunit F6 family.</text>
</comment>
<keyword evidence="7" id="KW-0406">Ion transport</keyword>
<accession>R7TWG4</accession>
<evidence type="ECO:0000256" key="8">
    <source>
        <dbReference type="ARBA" id="ARBA00023128"/>
    </source>
</evidence>
<dbReference type="SUPFAM" id="SSF111357">
    <property type="entry name" value="Mitochondrial ATP synthase coupling factor 6"/>
    <property type="match status" value="1"/>
</dbReference>
<gene>
    <name evidence="10" type="ORF">CAPTEDRAFT_155251</name>
</gene>
<name>R7TWG4_CAPTE</name>
<dbReference type="PIRSF" id="PIRSF002455">
    <property type="entry name" value="ATP_synthase_coupling_factor_6"/>
    <property type="match status" value="1"/>
</dbReference>
<proteinExistence type="inferred from homology"/>
<dbReference type="FunCoup" id="R7TWG4">
    <property type="interactions" value="1294"/>
</dbReference>
<evidence type="ECO:0000256" key="7">
    <source>
        <dbReference type="ARBA" id="ARBA00023065"/>
    </source>
</evidence>
<dbReference type="EMBL" id="KB308420">
    <property type="protein sequence ID" value="ELT97932.1"/>
    <property type="molecule type" value="Genomic_DNA"/>
</dbReference>
<evidence type="ECO:0000313" key="12">
    <source>
        <dbReference type="Proteomes" id="UP000014760"/>
    </source>
</evidence>
<dbReference type="EMBL" id="AMQN01010696">
    <property type="status" value="NOT_ANNOTATED_CDS"/>
    <property type="molecule type" value="Genomic_DNA"/>
</dbReference>
<keyword evidence="8" id="KW-0496">Mitochondrion</keyword>
<dbReference type="STRING" id="283909.R7TWG4"/>
<evidence type="ECO:0000256" key="6">
    <source>
        <dbReference type="ARBA" id="ARBA00022792"/>
    </source>
</evidence>
<sequence>MLSRASLSLRSGSQLIRQQVSRNFGASAVVAQKASDPIQQLFVDKIREYSKKSKTSGGKLVDANPAVEKELTDEMEKIDRIYGATGPDFLKFPSLKFEDPVLAPTGVNLEVKPEDLYAHKTPAPSS</sequence>
<keyword evidence="12" id="KW-1185">Reference proteome</keyword>
<dbReference type="InterPro" id="IPR036204">
    <property type="entry name" value="ATP_synth_f6_sf_mt"/>
</dbReference>
<evidence type="ECO:0000256" key="2">
    <source>
        <dbReference type="ARBA" id="ARBA00007346"/>
    </source>
</evidence>
<organism evidence="10">
    <name type="scientific">Capitella teleta</name>
    <name type="common">Polychaete worm</name>
    <dbReference type="NCBI Taxonomy" id="283909"/>
    <lineage>
        <taxon>Eukaryota</taxon>
        <taxon>Metazoa</taxon>
        <taxon>Spiralia</taxon>
        <taxon>Lophotrochozoa</taxon>
        <taxon>Annelida</taxon>
        <taxon>Polychaeta</taxon>
        <taxon>Sedentaria</taxon>
        <taxon>Scolecida</taxon>
        <taxon>Capitellidae</taxon>
        <taxon>Capitella</taxon>
    </lineage>
</organism>
<dbReference type="Gene3D" id="1.10.246.110">
    <property type="entry name" value="Mitochondrial ATP synthase-coupling factor 6"/>
    <property type="match status" value="1"/>
</dbReference>
<evidence type="ECO:0000256" key="3">
    <source>
        <dbReference type="ARBA" id="ARBA00022448"/>
    </source>
</evidence>
<evidence type="ECO:0000313" key="11">
    <source>
        <dbReference type="EnsemblMetazoa" id="CapteP155251"/>
    </source>
</evidence>
<evidence type="ECO:0000256" key="5">
    <source>
        <dbReference type="ARBA" id="ARBA00022781"/>
    </source>
</evidence>